<feature type="compositionally biased region" description="Basic and acidic residues" evidence="1">
    <location>
        <begin position="54"/>
        <end position="64"/>
    </location>
</feature>
<evidence type="ECO:0000313" key="4">
    <source>
        <dbReference type="Proteomes" id="UP000028045"/>
    </source>
</evidence>
<dbReference type="PANTHER" id="PTHR23355">
    <property type="entry name" value="RIBONUCLEASE"/>
    <property type="match status" value="1"/>
</dbReference>
<dbReference type="OrthoDB" id="2285229at2759"/>
<dbReference type="InterPro" id="IPR057912">
    <property type="entry name" value="OB_CYT4_C"/>
</dbReference>
<reference evidence="3 4" key="1">
    <citation type="journal article" date="2014" name="BMC Genomics">
        <title>Comparative genome sequencing reveals chemotype-specific gene clusters in the toxigenic black mold Stachybotrys.</title>
        <authorList>
            <person name="Semeiks J."/>
            <person name="Borek D."/>
            <person name="Otwinowski Z."/>
            <person name="Grishin N.V."/>
        </authorList>
    </citation>
    <scope>NUCLEOTIDE SEQUENCE [LARGE SCALE GENOMIC DNA]</scope>
    <source>
        <strain evidence="4">CBS 109288 / IBT 7711</strain>
    </source>
</reference>
<dbReference type="InterPro" id="IPR056624">
    <property type="entry name" value="WH_CYT4"/>
</dbReference>
<dbReference type="HOGENOM" id="CLU_002512_0_0_1"/>
<evidence type="ECO:0000259" key="2">
    <source>
        <dbReference type="SMART" id="SM00955"/>
    </source>
</evidence>
<dbReference type="Pfam" id="PF00773">
    <property type="entry name" value="RNB"/>
    <property type="match status" value="1"/>
</dbReference>
<protein>
    <recommendedName>
        <fullName evidence="2">RNB domain-containing protein</fullName>
    </recommendedName>
</protein>
<dbReference type="InterPro" id="IPR056625">
    <property type="entry name" value="SH3_CYT4"/>
</dbReference>
<dbReference type="PANTHER" id="PTHR23355:SF65">
    <property type="entry name" value="EXORIBONUCLEASE CYT-4, PUTATIVE (AFU_ORTHOLOGUE AFUA_7G01550)-RELATED"/>
    <property type="match status" value="1"/>
</dbReference>
<evidence type="ECO:0000256" key="1">
    <source>
        <dbReference type="SAM" id="MobiDB-lite"/>
    </source>
</evidence>
<dbReference type="GO" id="GO:0006402">
    <property type="term" value="P:mRNA catabolic process"/>
    <property type="evidence" value="ECO:0007669"/>
    <property type="project" value="TreeGrafter"/>
</dbReference>
<dbReference type="GO" id="GO:0000175">
    <property type="term" value="F:3'-5'-RNA exonuclease activity"/>
    <property type="evidence" value="ECO:0007669"/>
    <property type="project" value="TreeGrafter"/>
</dbReference>
<keyword evidence="4" id="KW-1185">Reference proteome</keyword>
<dbReference type="Proteomes" id="UP000028045">
    <property type="component" value="Unassembled WGS sequence"/>
</dbReference>
<proteinExistence type="predicted"/>
<dbReference type="Pfam" id="PF23214">
    <property type="entry name" value="SH3_CYT4"/>
    <property type="match status" value="1"/>
</dbReference>
<organism evidence="3 4">
    <name type="scientific">Stachybotrys chartarum (strain CBS 109288 / IBT 7711)</name>
    <name type="common">Toxic black mold</name>
    <name type="synonym">Stilbospora chartarum</name>
    <dbReference type="NCBI Taxonomy" id="1280523"/>
    <lineage>
        <taxon>Eukaryota</taxon>
        <taxon>Fungi</taxon>
        <taxon>Dikarya</taxon>
        <taxon>Ascomycota</taxon>
        <taxon>Pezizomycotina</taxon>
        <taxon>Sordariomycetes</taxon>
        <taxon>Hypocreomycetidae</taxon>
        <taxon>Hypocreales</taxon>
        <taxon>Stachybotryaceae</taxon>
        <taxon>Stachybotrys</taxon>
    </lineage>
</organism>
<feature type="compositionally biased region" description="Low complexity" evidence="1">
    <location>
        <begin position="65"/>
        <end position="76"/>
    </location>
</feature>
<sequence length="1039" mass="115493">MLQNSSRPFICRQCLAHAKQYIRPAKHTPSSKGWLAQRRVAWGVQRNLATAVDSRVDPGSHGHDSSSTASGASVSSIRQHLRQWEKENRKQPLLKLGDSMVLGTIPNTLNQVQSTDASELENLRPLEDSDADAGVAEFNDVDHEMGVSVSANAPGDLVELRQLGSRTPVLAVYLGYFGARNHFFAASGKWVIGIGFSPVFTVSKFSQLTDLLPVLAKIPMNVTDPDTFDQLRLDGLGPTKQDGALLVQKMGKFRMLSERVYQDNLSRLDRAQSMLADQYSPKYLSLFEIAQILLPAHLKRDAAFPPHALYAVHTALSRDDFTFRPLSPSGDCHRRDHIFEIAPQRQIALADRVATMIREYTVFGSLNLRPPTPDELGKTPLGRFVQVARQRVIASRAQRSWTPHGVIYAPEPAKLPQAKWTKDDNDIITFLEWWASYRLFEASSPFHSSGSTILRALNLYEDALLNQSTAWSFLQEIGVIPPWEIPARYKARLPDATIIKGGGLERDVPEDFQASKRPDIALGARKDWGNTPVFCIDGPTTVVIDDGVSLERTENSDEFWIHVHTADPASVIQPDSALRRFMELIPENIYLPGHFQAMLPSDLGADTSNGDASQGFVEEYSLRPGGSSLSFSAKVNGSGDILEYKIEPSTIHNVMYLDPTDVAAFCNEPTPPAVPTTRISVGTTQQQPDVPKRPMLAAKDLDKPYQDDILQLYSLAEAIKQKRLDKGAWPYFFPRPSAKVSFNDAPKVGKKSDSLVLPATPRIEVSYETSTGCSVVSNTMVLAGEIAARWCAARGIPVPFRRDTKLDENREAALATVFEKIYPVIKQGIAPTMGMRQELLNLTGGVELSTSPGPYFLLGLDMYAKATSPLRRFSDLLVHWQIHAALDYERKTGSTLDGSRVGELSQLLPFTQKTLADMLPLLHIRERMTRTIAQGNYEWILLALIHAWKYEQTLPKTFVFTVDVKWRSNLIGRIDLFDLRSTMDLEGLDDKVLLADIRTDDRFEVEIAHVNVHSREILVKALNYLGAPAKDAIAPTAAV</sequence>
<dbReference type="AlphaFoldDB" id="A0A084AQG1"/>
<accession>A0A084AQG1</accession>
<feature type="domain" description="RNB" evidence="2">
    <location>
        <begin position="525"/>
        <end position="888"/>
    </location>
</feature>
<dbReference type="EMBL" id="KL648614">
    <property type="protein sequence ID" value="KEY67540.1"/>
    <property type="molecule type" value="Genomic_DNA"/>
</dbReference>
<dbReference type="SMART" id="SM00955">
    <property type="entry name" value="RNB"/>
    <property type="match status" value="1"/>
</dbReference>
<dbReference type="Pfam" id="PF25522">
    <property type="entry name" value="OB_cyt-4"/>
    <property type="match status" value="1"/>
</dbReference>
<feature type="region of interest" description="Disordered" evidence="1">
    <location>
        <begin position="53"/>
        <end position="80"/>
    </location>
</feature>
<name>A0A084AQG1_STACB</name>
<dbReference type="GO" id="GO:0003723">
    <property type="term" value="F:RNA binding"/>
    <property type="evidence" value="ECO:0007669"/>
    <property type="project" value="InterPro"/>
</dbReference>
<dbReference type="SUPFAM" id="SSF50249">
    <property type="entry name" value="Nucleic acid-binding proteins"/>
    <property type="match status" value="1"/>
</dbReference>
<dbReference type="InterPro" id="IPR050180">
    <property type="entry name" value="RNR_Ribonuclease"/>
</dbReference>
<dbReference type="InterPro" id="IPR012340">
    <property type="entry name" value="NA-bd_OB-fold"/>
</dbReference>
<dbReference type="GO" id="GO:0000932">
    <property type="term" value="C:P-body"/>
    <property type="evidence" value="ECO:0007669"/>
    <property type="project" value="TreeGrafter"/>
</dbReference>
<evidence type="ECO:0000313" key="3">
    <source>
        <dbReference type="EMBL" id="KEY67540.1"/>
    </source>
</evidence>
<gene>
    <name evidence="3" type="ORF">S7711_02457</name>
</gene>
<dbReference type="InterPro" id="IPR001900">
    <property type="entry name" value="RNase_II/R"/>
</dbReference>
<dbReference type="Pfam" id="PF23216">
    <property type="entry name" value="WHD_CYT4"/>
    <property type="match status" value="1"/>
</dbReference>